<evidence type="ECO:0000313" key="4">
    <source>
        <dbReference type="Proteomes" id="UP001152797"/>
    </source>
</evidence>
<protein>
    <recommendedName>
        <fullName evidence="1">DUF7869 domain-containing protein</fullName>
    </recommendedName>
</protein>
<dbReference type="Pfam" id="PF25273">
    <property type="entry name" value="DUF7869"/>
    <property type="match status" value="1"/>
</dbReference>
<gene>
    <name evidence="2" type="ORF">C1SCF055_LOCUS15431</name>
</gene>
<comment type="caution">
    <text evidence="2">The sequence shown here is derived from an EMBL/GenBank/DDBJ whole genome shotgun (WGS) entry which is preliminary data.</text>
</comment>
<evidence type="ECO:0000313" key="2">
    <source>
        <dbReference type="EMBL" id="CAI3988227.1"/>
    </source>
</evidence>
<organism evidence="2">
    <name type="scientific">Cladocopium goreaui</name>
    <dbReference type="NCBI Taxonomy" id="2562237"/>
    <lineage>
        <taxon>Eukaryota</taxon>
        <taxon>Sar</taxon>
        <taxon>Alveolata</taxon>
        <taxon>Dinophyceae</taxon>
        <taxon>Suessiales</taxon>
        <taxon>Symbiodiniaceae</taxon>
        <taxon>Cladocopium</taxon>
    </lineage>
</organism>
<dbReference type="InterPro" id="IPR057191">
    <property type="entry name" value="DUF7869"/>
</dbReference>
<dbReference type="EMBL" id="CAMXCT030001245">
    <property type="protein sequence ID" value="CAL4775539.1"/>
    <property type="molecule type" value="Genomic_DNA"/>
</dbReference>
<name>A0A9P1CBR1_9DINO</name>
<evidence type="ECO:0000313" key="3">
    <source>
        <dbReference type="EMBL" id="CAL1141602.1"/>
    </source>
</evidence>
<reference evidence="2" key="1">
    <citation type="submission" date="2022-10" db="EMBL/GenBank/DDBJ databases">
        <authorList>
            <person name="Chen Y."/>
            <person name="Dougan E. K."/>
            <person name="Chan C."/>
            <person name="Rhodes N."/>
            <person name="Thang M."/>
        </authorList>
    </citation>
    <scope>NUCLEOTIDE SEQUENCE</scope>
</reference>
<dbReference type="Proteomes" id="UP001152797">
    <property type="component" value="Unassembled WGS sequence"/>
</dbReference>
<accession>A0A9P1CBR1</accession>
<proteinExistence type="predicted"/>
<dbReference type="OrthoDB" id="410478at2759"/>
<dbReference type="EMBL" id="CAMXCT010001245">
    <property type="protein sequence ID" value="CAI3988227.1"/>
    <property type="molecule type" value="Genomic_DNA"/>
</dbReference>
<dbReference type="EMBL" id="CAMXCT020001245">
    <property type="protein sequence ID" value="CAL1141602.1"/>
    <property type="molecule type" value="Genomic_DNA"/>
</dbReference>
<reference evidence="3" key="2">
    <citation type="submission" date="2024-04" db="EMBL/GenBank/DDBJ databases">
        <authorList>
            <person name="Chen Y."/>
            <person name="Shah S."/>
            <person name="Dougan E. K."/>
            <person name="Thang M."/>
            <person name="Chan C."/>
        </authorList>
    </citation>
    <scope>NUCLEOTIDE SEQUENCE [LARGE SCALE GENOMIC DNA]</scope>
</reference>
<dbReference type="AlphaFoldDB" id="A0A9P1CBR1"/>
<feature type="domain" description="DUF7869" evidence="1">
    <location>
        <begin position="146"/>
        <end position="243"/>
    </location>
</feature>
<sequence length="348" mass="39752">MTFPRMPARGFRKKVSMYRRSQSSNDPGYLANLIRSKCGCKARCFSTFTSNPNHLESWKRMRVTLAGMTKLEKDQHVFQVLKNQDQETCRGSRHLRFLGNPVCNRGFMKLFGHEMLQRHLRRQLRDRQLYWGARAVSRLRDLTTVFLNVQADNCCKEVKNNGTIRFLAMKTALHCLGGAEVNFLTSGHSHEDIDALFSVIGSEIESCKELWTPQDFQQCLEKFMQNTQVRPYEPQRRVDQAVDERCRMAAKGLSFPSSLRGAKSDHPFDMPSAAEQLENVSYGILDPCTIDVSWWGSQVLQVSPCLKHSRWLKCSRIHLLRALPHLGPAVGRPADPVVQGQSLEAVRT</sequence>
<keyword evidence="4" id="KW-1185">Reference proteome</keyword>
<evidence type="ECO:0000259" key="1">
    <source>
        <dbReference type="Pfam" id="PF25273"/>
    </source>
</evidence>